<dbReference type="CDD" id="cd06262">
    <property type="entry name" value="metallo-hydrolase-like_MBL-fold"/>
    <property type="match status" value="1"/>
</dbReference>
<protein>
    <submittedName>
        <fullName evidence="2">MBL fold metallo-hydrolase</fullName>
    </submittedName>
</protein>
<keyword evidence="3" id="KW-1185">Reference proteome</keyword>
<reference evidence="3" key="1">
    <citation type="journal article" date="2019" name="Int. J. Syst. Evol. Microbiol.">
        <title>The Global Catalogue of Microorganisms (GCM) 10K type strain sequencing project: providing services to taxonomists for standard genome sequencing and annotation.</title>
        <authorList>
            <consortium name="The Broad Institute Genomics Platform"/>
            <consortium name="The Broad Institute Genome Sequencing Center for Infectious Disease"/>
            <person name="Wu L."/>
            <person name="Ma J."/>
        </authorList>
    </citation>
    <scope>NUCLEOTIDE SEQUENCE [LARGE SCALE GENOMIC DNA]</scope>
    <source>
        <strain evidence="3">CCUG 57401</strain>
    </source>
</reference>
<dbReference type="SUPFAM" id="SSF56281">
    <property type="entry name" value="Metallo-hydrolase/oxidoreductase"/>
    <property type="match status" value="1"/>
</dbReference>
<dbReference type="PANTHER" id="PTHR42951">
    <property type="entry name" value="METALLO-BETA-LACTAMASE DOMAIN-CONTAINING"/>
    <property type="match status" value="1"/>
</dbReference>
<evidence type="ECO:0000259" key="1">
    <source>
        <dbReference type="SMART" id="SM00849"/>
    </source>
</evidence>
<gene>
    <name evidence="2" type="ORF">ACFPOE_22000</name>
</gene>
<evidence type="ECO:0000313" key="3">
    <source>
        <dbReference type="Proteomes" id="UP001596037"/>
    </source>
</evidence>
<dbReference type="EMBL" id="JBHSMF010000015">
    <property type="protein sequence ID" value="MFC5500232.1"/>
    <property type="molecule type" value="Genomic_DNA"/>
</dbReference>
<organism evidence="2 3">
    <name type="scientific">Caenimonas terrae</name>
    <dbReference type="NCBI Taxonomy" id="696074"/>
    <lineage>
        <taxon>Bacteria</taxon>
        <taxon>Pseudomonadati</taxon>
        <taxon>Pseudomonadota</taxon>
        <taxon>Betaproteobacteria</taxon>
        <taxon>Burkholderiales</taxon>
        <taxon>Comamonadaceae</taxon>
        <taxon>Caenimonas</taxon>
    </lineage>
</organism>
<comment type="caution">
    <text evidence="2">The sequence shown here is derived from an EMBL/GenBank/DDBJ whole genome shotgun (WGS) entry which is preliminary data.</text>
</comment>
<dbReference type="RefSeq" id="WP_376852484.1">
    <property type="nucleotide sequence ID" value="NZ_JBHSMF010000015.1"/>
</dbReference>
<feature type="domain" description="Metallo-beta-lactamase" evidence="1">
    <location>
        <begin position="35"/>
        <end position="220"/>
    </location>
</feature>
<accession>A0ABW0NJI9</accession>
<name>A0ABW0NJI9_9BURK</name>
<dbReference type="SMART" id="SM00849">
    <property type="entry name" value="Lactamase_B"/>
    <property type="match status" value="1"/>
</dbReference>
<evidence type="ECO:0000313" key="2">
    <source>
        <dbReference type="EMBL" id="MFC5500232.1"/>
    </source>
</evidence>
<dbReference type="Proteomes" id="UP001596037">
    <property type="component" value="Unassembled WGS sequence"/>
</dbReference>
<dbReference type="InterPro" id="IPR036866">
    <property type="entry name" value="RibonucZ/Hydroxyglut_hydro"/>
</dbReference>
<dbReference type="Gene3D" id="3.60.15.10">
    <property type="entry name" value="Ribonuclease Z/Hydroxyacylglutathione hydrolase-like"/>
    <property type="match status" value="1"/>
</dbReference>
<sequence>MTSSAPNKRSPASFIVQAECPLPAGMQVFERGWLSANGVLFQGPEGSALVDTGYCTHSSQTVALARNGLGGRELDLILNTHLHSDHCGGNAALQQEYPAARTLIPPGLADFVRQWDPVALSYTPTGQECPRFRFEGMLVPGQQITLGSSDWQIHAAPGHDPHSVILFAPASRTLISADALWENGFGIVFDELEGIEAFDEVAATLDLIESLGPVVVVPGHGPVFTDAGAALAAARSRLKSFVADPARHARHAAKVLLKFKLLDLQQIRAADFQRWALGNEYLGLVHRRYAAESALADWIDGLTSELVRSGAARRDGALILNA</sequence>
<dbReference type="InterPro" id="IPR001279">
    <property type="entry name" value="Metallo-B-lactamas"/>
</dbReference>
<proteinExistence type="predicted"/>
<dbReference type="Pfam" id="PF00753">
    <property type="entry name" value="Lactamase_B"/>
    <property type="match status" value="1"/>
</dbReference>
<dbReference type="InterPro" id="IPR050855">
    <property type="entry name" value="NDM-1-like"/>
</dbReference>
<dbReference type="PANTHER" id="PTHR42951:SF14">
    <property type="entry name" value="METALLO-BETA-LACTAMASE SUPERFAMILY PROTEIN"/>
    <property type="match status" value="1"/>
</dbReference>